<feature type="transmembrane region" description="Helical" evidence="1">
    <location>
        <begin position="183"/>
        <end position="201"/>
    </location>
</feature>
<keyword evidence="3" id="KW-1185">Reference proteome</keyword>
<dbReference type="AlphaFoldDB" id="A0A1Q9JGT1"/>
<feature type="transmembrane region" description="Helical" evidence="1">
    <location>
        <begin position="314"/>
        <end position="330"/>
    </location>
</feature>
<comment type="caution">
    <text evidence="2">The sequence shown here is derived from an EMBL/GenBank/DDBJ whole genome shotgun (WGS) entry which is preliminary data.</text>
</comment>
<dbReference type="STRING" id="1261640.BHK98_04680"/>
<keyword evidence="1" id="KW-1133">Transmembrane helix</keyword>
<evidence type="ECO:0000313" key="3">
    <source>
        <dbReference type="Proteomes" id="UP000187404"/>
    </source>
</evidence>
<dbReference type="Proteomes" id="UP000187404">
    <property type="component" value="Unassembled WGS sequence"/>
</dbReference>
<sequence length="584" mass="65011">MMKSAVSFSKTWMRENVRRYWIVPVLGFMGYFLSSILPVLLCYQRFDIVSSYASISISNQNPAIIGIDCILAVLTAVCVFSYLHNSASVTMIHSFPSGRNQLFDTSVLSGFFMLLIPVAANGILMMSLSGARTDISDTVQASELFSSLRCLEWTAETMIIIFFVYALSVLAGVLAGNRTIHTLLALFLNGLPFVLVIIIRMTESMFLYGHSGDILADWTLKLSPVSYMALKGTGSVPSGLQYELLYLPAAAAVLIIARLVYRKVKLEREERACVFPLVADIICILLTFICAVPSASFMMVVLTSGAHINNSFRIRYLILFVIFSAVYYLISRAIADGITHVLNRSTLKKFGIYAVIAAVFLCFTVFDLSGYGTRTPETSDVAAVEITSDLVSDVTGYAPLRLTGRAAVNKTIALQKELIDSREVNDADADWSTDITITYRLKNGTAMHRTYSCMYSKDHPESFRALQTLFAAPEVIEKITGRVSKFQSRASNVSLSLDEAALQIRRSDWNRLFSAYRKDLRSISGSILKALMENSNLYFLNVEQGNNESTIYLPVQKSDRNTMKFLQSRGYLKELKTLNSESDK</sequence>
<feature type="transmembrane region" description="Helical" evidence="1">
    <location>
        <begin position="157"/>
        <end position="176"/>
    </location>
</feature>
<protein>
    <submittedName>
        <fullName evidence="2">Uncharacterized protein</fullName>
    </submittedName>
</protein>
<feature type="transmembrane region" description="Helical" evidence="1">
    <location>
        <begin position="103"/>
        <end position="124"/>
    </location>
</feature>
<dbReference type="RefSeq" id="WP_143404534.1">
    <property type="nucleotide sequence ID" value="NZ_MJIE01000001.1"/>
</dbReference>
<reference evidence="2 3" key="1">
    <citation type="journal article" date="2016" name="Appl. Environ. Microbiol.">
        <title>Function and Phylogeny of Bacterial Butyryl Coenzyme A:Acetate Transferases and Their Diversity in the Proximal Colon of Swine.</title>
        <authorList>
            <person name="Trachsel J."/>
            <person name="Bayles D.O."/>
            <person name="Looft T."/>
            <person name="Levine U.Y."/>
            <person name="Allen H.K."/>
        </authorList>
    </citation>
    <scope>NUCLEOTIDE SEQUENCE [LARGE SCALE GENOMIC DNA]</scope>
    <source>
        <strain evidence="2 3">68-3-10</strain>
    </source>
</reference>
<accession>A0A1Q9JGT1</accession>
<organism evidence="2 3">
    <name type="scientific">Hornefia porci</name>
    <dbReference type="NCBI Taxonomy" id="2652292"/>
    <lineage>
        <taxon>Bacteria</taxon>
        <taxon>Bacillati</taxon>
        <taxon>Bacillota</taxon>
        <taxon>Clostridia</taxon>
        <taxon>Peptostreptococcales</taxon>
        <taxon>Anaerovoracaceae</taxon>
        <taxon>Hornefia</taxon>
    </lineage>
</organism>
<keyword evidence="1" id="KW-0472">Membrane</keyword>
<proteinExistence type="predicted"/>
<feature type="transmembrane region" description="Helical" evidence="1">
    <location>
        <begin position="350"/>
        <end position="371"/>
    </location>
</feature>
<keyword evidence="1" id="KW-0812">Transmembrane</keyword>
<gene>
    <name evidence="2" type="ORF">BHK98_04680</name>
</gene>
<feature type="transmembrane region" description="Helical" evidence="1">
    <location>
        <begin position="63"/>
        <end position="83"/>
    </location>
</feature>
<dbReference type="OrthoDB" id="1706490at2"/>
<feature type="transmembrane region" description="Helical" evidence="1">
    <location>
        <begin position="21"/>
        <end position="43"/>
    </location>
</feature>
<feature type="transmembrane region" description="Helical" evidence="1">
    <location>
        <begin position="244"/>
        <end position="261"/>
    </location>
</feature>
<name>A0A1Q9JGT1_9FIRM</name>
<dbReference type="EMBL" id="MJIE01000001">
    <property type="protein sequence ID" value="OLR55418.1"/>
    <property type="molecule type" value="Genomic_DNA"/>
</dbReference>
<evidence type="ECO:0000256" key="1">
    <source>
        <dbReference type="SAM" id="Phobius"/>
    </source>
</evidence>
<feature type="transmembrane region" description="Helical" evidence="1">
    <location>
        <begin position="273"/>
        <end position="302"/>
    </location>
</feature>
<evidence type="ECO:0000313" key="2">
    <source>
        <dbReference type="EMBL" id="OLR55418.1"/>
    </source>
</evidence>